<dbReference type="Gene3D" id="3.40.50.10170">
    <property type="match status" value="1"/>
</dbReference>
<dbReference type="InterPro" id="IPR050270">
    <property type="entry name" value="DegV_domain_contain"/>
</dbReference>
<keyword evidence="3" id="KW-1185">Reference proteome</keyword>
<comment type="caution">
    <text evidence="2">The sequence shown here is derived from an EMBL/GenBank/DDBJ whole genome shotgun (WGS) entry which is preliminary data.</text>
</comment>
<dbReference type="RefSeq" id="WP_377929630.1">
    <property type="nucleotide sequence ID" value="NZ_JBHUEM010000045.1"/>
</dbReference>
<proteinExistence type="predicted"/>
<sequence length="280" mass="31382">MKIAWVTDSTVFLDEALQGHPDIYTIPMLIMFEGEEYRDGVDLTREEFFLKLEDSKSLPTSSQPSVGTFLELYESLRNQYDAIISVHVSSKLSGTYSTSTQAAKMVDFPIEVIDSKILSLPMGKMIRRGIDLQASGESFETIVHKVREMADDHETYVMIGSLEQLHKGGRMSGAQFFIGSALKIKPILALENGELQTFEKIRTDKKAEQRMIDLFKEALTNNPSIKEVSILYGRIPDLANDWKNKLKAFNQSLKIDVCPLGSVIGVHAGEKTIGISWLTK</sequence>
<evidence type="ECO:0000256" key="1">
    <source>
        <dbReference type="ARBA" id="ARBA00023121"/>
    </source>
</evidence>
<dbReference type="Gene3D" id="3.30.1180.10">
    <property type="match status" value="1"/>
</dbReference>
<protein>
    <submittedName>
        <fullName evidence="2">DegV family protein</fullName>
    </submittedName>
</protein>
<dbReference type="EMBL" id="JBHUEM010000045">
    <property type="protein sequence ID" value="MFD1738422.1"/>
    <property type="molecule type" value="Genomic_DNA"/>
</dbReference>
<organism evidence="2 3">
    <name type="scientific">Bacillus salitolerans</name>
    <dbReference type="NCBI Taxonomy" id="1437434"/>
    <lineage>
        <taxon>Bacteria</taxon>
        <taxon>Bacillati</taxon>
        <taxon>Bacillota</taxon>
        <taxon>Bacilli</taxon>
        <taxon>Bacillales</taxon>
        <taxon>Bacillaceae</taxon>
        <taxon>Bacillus</taxon>
    </lineage>
</organism>
<dbReference type="PANTHER" id="PTHR33434:SF2">
    <property type="entry name" value="FATTY ACID-BINDING PROTEIN TM_1468"/>
    <property type="match status" value="1"/>
</dbReference>
<dbReference type="Pfam" id="PF02645">
    <property type="entry name" value="DegV"/>
    <property type="match status" value="1"/>
</dbReference>
<gene>
    <name evidence="2" type="ORF">ACFSCX_18015</name>
</gene>
<dbReference type="PROSITE" id="PS51482">
    <property type="entry name" value="DEGV"/>
    <property type="match status" value="1"/>
</dbReference>
<evidence type="ECO:0000313" key="2">
    <source>
        <dbReference type="EMBL" id="MFD1738422.1"/>
    </source>
</evidence>
<dbReference type="PANTHER" id="PTHR33434">
    <property type="entry name" value="DEGV DOMAIN-CONTAINING PROTEIN DR_1986-RELATED"/>
    <property type="match status" value="1"/>
</dbReference>
<name>A0ABW4LTI6_9BACI</name>
<reference evidence="3" key="1">
    <citation type="journal article" date="2019" name="Int. J. Syst. Evol. Microbiol.">
        <title>The Global Catalogue of Microorganisms (GCM) 10K type strain sequencing project: providing services to taxonomists for standard genome sequencing and annotation.</title>
        <authorList>
            <consortium name="The Broad Institute Genomics Platform"/>
            <consortium name="The Broad Institute Genome Sequencing Center for Infectious Disease"/>
            <person name="Wu L."/>
            <person name="Ma J."/>
        </authorList>
    </citation>
    <scope>NUCLEOTIDE SEQUENCE [LARGE SCALE GENOMIC DNA]</scope>
    <source>
        <strain evidence="3">CCUG 49339</strain>
    </source>
</reference>
<accession>A0ABW4LTI6</accession>
<dbReference type="InterPro" id="IPR003797">
    <property type="entry name" value="DegV"/>
</dbReference>
<evidence type="ECO:0000313" key="3">
    <source>
        <dbReference type="Proteomes" id="UP001597214"/>
    </source>
</evidence>
<dbReference type="InterPro" id="IPR043168">
    <property type="entry name" value="DegV_C"/>
</dbReference>
<dbReference type="NCBIfam" id="TIGR00762">
    <property type="entry name" value="DegV"/>
    <property type="match status" value="1"/>
</dbReference>
<dbReference type="SUPFAM" id="SSF82549">
    <property type="entry name" value="DAK1/DegV-like"/>
    <property type="match status" value="1"/>
</dbReference>
<keyword evidence="1" id="KW-0446">Lipid-binding</keyword>
<dbReference type="Proteomes" id="UP001597214">
    <property type="component" value="Unassembled WGS sequence"/>
</dbReference>